<name>A0A3N0BRC8_9SPHI</name>
<evidence type="ECO:0000259" key="5">
    <source>
        <dbReference type="PROSITE" id="PS51352"/>
    </source>
</evidence>
<reference evidence="6 7" key="1">
    <citation type="submission" date="2018-10" db="EMBL/GenBank/DDBJ databases">
        <title>Genome sequencing of Pedobacter jejuensis TNB23.</title>
        <authorList>
            <person name="Cho Y.-J."/>
            <person name="Cho A."/>
            <person name="Kim O.-S."/>
        </authorList>
    </citation>
    <scope>NUCLEOTIDE SEQUENCE [LARGE SCALE GENOMIC DNA]</scope>
    <source>
        <strain evidence="6 7">TNB23</strain>
    </source>
</reference>
<comment type="caution">
    <text evidence="6">The sequence shown here is derived from an EMBL/GenBank/DDBJ whole genome shotgun (WGS) entry which is preliminary data.</text>
</comment>
<dbReference type="PROSITE" id="PS51352">
    <property type="entry name" value="THIOREDOXIN_2"/>
    <property type="match status" value="1"/>
</dbReference>
<keyword evidence="3" id="KW-1015">Disulfide bond</keyword>
<dbReference type="PANTHER" id="PTHR42852">
    <property type="entry name" value="THIOL:DISULFIDE INTERCHANGE PROTEIN DSBE"/>
    <property type="match status" value="1"/>
</dbReference>
<dbReference type="PROSITE" id="PS00194">
    <property type="entry name" value="THIOREDOXIN_1"/>
    <property type="match status" value="1"/>
</dbReference>
<gene>
    <name evidence="6" type="ORF">D7004_15805</name>
</gene>
<evidence type="ECO:0000256" key="3">
    <source>
        <dbReference type="ARBA" id="ARBA00023157"/>
    </source>
</evidence>
<dbReference type="InterPro" id="IPR025380">
    <property type="entry name" value="DUF4369"/>
</dbReference>
<dbReference type="AlphaFoldDB" id="A0A3N0BRC8"/>
<dbReference type="InterPro" id="IPR036249">
    <property type="entry name" value="Thioredoxin-like_sf"/>
</dbReference>
<organism evidence="6 7">
    <name type="scientific">Pedobacter jejuensis</name>
    <dbReference type="NCBI Taxonomy" id="1268550"/>
    <lineage>
        <taxon>Bacteria</taxon>
        <taxon>Pseudomonadati</taxon>
        <taxon>Bacteroidota</taxon>
        <taxon>Sphingobacteriia</taxon>
        <taxon>Sphingobacteriales</taxon>
        <taxon>Sphingobacteriaceae</taxon>
        <taxon>Pedobacter</taxon>
    </lineage>
</organism>
<dbReference type="SUPFAM" id="SSF52833">
    <property type="entry name" value="Thioredoxin-like"/>
    <property type="match status" value="1"/>
</dbReference>
<dbReference type="PANTHER" id="PTHR42852:SF6">
    <property type="entry name" value="THIOL:DISULFIDE INTERCHANGE PROTEIN DSBE"/>
    <property type="match status" value="1"/>
</dbReference>
<dbReference type="Pfam" id="PF14289">
    <property type="entry name" value="DUF4369"/>
    <property type="match status" value="1"/>
</dbReference>
<evidence type="ECO:0000256" key="1">
    <source>
        <dbReference type="ARBA" id="ARBA00004196"/>
    </source>
</evidence>
<dbReference type="GO" id="GO:0017004">
    <property type="term" value="P:cytochrome complex assembly"/>
    <property type="evidence" value="ECO:0007669"/>
    <property type="project" value="UniProtKB-KW"/>
</dbReference>
<proteinExistence type="predicted"/>
<dbReference type="EMBL" id="RBEE01000042">
    <property type="protein sequence ID" value="RNL51182.1"/>
    <property type="molecule type" value="Genomic_DNA"/>
</dbReference>
<dbReference type="Proteomes" id="UP000274046">
    <property type="component" value="Unassembled WGS sequence"/>
</dbReference>
<dbReference type="InterPro" id="IPR000866">
    <property type="entry name" value="AhpC/TSA"/>
</dbReference>
<dbReference type="InterPro" id="IPR050553">
    <property type="entry name" value="Thioredoxin_ResA/DsbE_sf"/>
</dbReference>
<protein>
    <submittedName>
        <fullName evidence="6">AhpC/TSA family protein</fullName>
    </submittedName>
</protein>
<evidence type="ECO:0000256" key="4">
    <source>
        <dbReference type="ARBA" id="ARBA00023284"/>
    </source>
</evidence>
<sequence length="398" mass="45209">MKKIQLNINSSINTRLLVLMLMLHINYAKAQTNMVGRYRLTLDLEQAKAHPKKIYFCYDAFSKGEKVSYIDSAIVNNGKVEFTGVINEPHEAQLSLNHPLSKQMANEGDRLNFYLTTGTINIIVGDSLNRYTQTGGYFLKDYQAFSKVKSYYDHKVIALAMKTMQLDRHKDSTQYHQATKEFDQMVDFYANNVCKNWVMQHPATPVSLLPLRWFAGSVINDPFGVDSVYNHLTKSVKILPSALDIKRRIDNVKRSAIGNEAPLFTMADTAGRPVSLNTYRGSYVLLDFWASWCAPCRRENPNIIANFNKYHSRNFMVISVSLDNQGTRSAWLKAIINDKLEKWPHLSDLKGFNSAAALLYGVQAVPQNFLIDPTGKIIGKNLFSTELIQKLEQVLNAH</sequence>
<dbReference type="RefSeq" id="WP_123206804.1">
    <property type="nucleotide sequence ID" value="NZ_RBEE01000042.1"/>
</dbReference>
<keyword evidence="4" id="KW-0676">Redox-active center</keyword>
<dbReference type="Pfam" id="PF00578">
    <property type="entry name" value="AhpC-TSA"/>
    <property type="match status" value="1"/>
</dbReference>
<keyword evidence="2" id="KW-0201">Cytochrome c-type biogenesis</keyword>
<comment type="subcellular location">
    <subcellularLocation>
        <location evidence="1">Cell envelope</location>
    </subcellularLocation>
</comment>
<feature type="domain" description="Thioredoxin" evidence="5">
    <location>
        <begin position="255"/>
        <end position="398"/>
    </location>
</feature>
<dbReference type="InterPro" id="IPR017937">
    <property type="entry name" value="Thioredoxin_CS"/>
</dbReference>
<dbReference type="GO" id="GO:0030313">
    <property type="term" value="C:cell envelope"/>
    <property type="evidence" value="ECO:0007669"/>
    <property type="project" value="UniProtKB-SubCell"/>
</dbReference>
<accession>A0A3N0BRC8</accession>
<dbReference type="CDD" id="cd02966">
    <property type="entry name" value="TlpA_like_family"/>
    <property type="match status" value="1"/>
</dbReference>
<dbReference type="GO" id="GO:0016209">
    <property type="term" value="F:antioxidant activity"/>
    <property type="evidence" value="ECO:0007669"/>
    <property type="project" value="InterPro"/>
</dbReference>
<dbReference type="InterPro" id="IPR013766">
    <property type="entry name" value="Thioredoxin_domain"/>
</dbReference>
<keyword evidence="7" id="KW-1185">Reference proteome</keyword>
<dbReference type="GO" id="GO:0016491">
    <property type="term" value="F:oxidoreductase activity"/>
    <property type="evidence" value="ECO:0007669"/>
    <property type="project" value="InterPro"/>
</dbReference>
<evidence type="ECO:0000313" key="7">
    <source>
        <dbReference type="Proteomes" id="UP000274046"/>
    </source>
</evidence>
<evidence type="ECO:0000313" key="6">
    <source>
        <dbReference type="EMBL" id="RNL51182.1"/>
    </source>
</evidence>
<dbReference type="Gene3D" id="3.40.30.10">
    <property type="entry name" value="Glutaredoxin"/>
    <property type="match status" value="1"/>
</dbReference>
<evidence type="ECO:0000256" key="2">
    <source>
        <dbReference type="ARBA" id="ARBA00022748"/>
    </source>
</evidence>
<dbReference type="OrthoDB" id="743079at2"/>